<evidence type="ECO:0000256" key="1">
    <source>
        <dbReference type="ARBA" id="ARBA00012513"/>
    </source>
</evidence>
<dbReference type="RefSeq" id="XP_028142705.1">
    <property type="nucleotide sequence ID" value="XM_028286904.1"/>
</dbReference>
<feature type="compositionally biased region" description="Acidic residues" evidence="15">
    <location>
        <begin position="69"/>
        <end position="80"/>
    </location>
</feature>
<dbReference type="InterPro" id="IPR011009">
    <property type="entry name" value="Kinase-like_dom_sf"/>
</dbReference>
<dbReference type="InterPro" id="IPR050339">
    <property type="entry name" value="CC_SR_Kinase"/>
</dbReference>
<evidence type="ECO:0000256" key="3">
    <source>
        <dbReference type="ARBA" id="ARBA00022679"/>
    </source>
</evidence>
<proteinExistence type="inferred from homology"/>
<gene>
    <name evidence="17" type="primary">LOC114336531</name>
</gene>
<dbReference type="SUPFAM" id="SSF56112">
    <property type="entry name" value="Protein kinase-like (PK-like)"/>
    <property type="match status" value="1"/>
</dbReference>
<dbReference type="GO" id="GO:0051321">
    <property type="term" value="P:meiotic cell cycle"/>
    <property type="evidence" value="ECO:0007669"/>
    <property type="project" value="TreeGrafter"/>
</dbReference>
<feature type="domain" description="Protein kinase" evidence="16">
    <location>
        <begin position="166"/>
        <end position="401"/>
    </location>
</feature>
<keyword evidence="4" id="KW-0479">Metal-binding</keyword>
<evidence type="ECO:0000256" key="9">
    <source>
        <dbReference type="ARBA" id="ARBA00023306"/>
    </source>
</evidence>
<protein>
    <recommendedName>
        <fullName evidence="1">non-specific serine/threonine protein kinase</fullName>
        <ecNumber evidence="1">2.7.11.1</ecNumber>
    </recommendedName>
</protein>
<dbReference type="PANTHER" id="PTHR11042">
    <property type="entry name" value="EUKARYOTIC TRANSLATION INITIATION FACTOR 2-ALPHA KINASE EIF2-ALPHA KINASE -RELATED"/>
    <property type="match status" value="1"/>
</dbReference>
<organism evidence="17">
    <name type="scientific">Diabrotica virgifera virgifera</name>
    <name type="common">western corn rootworm</name>
    <dbReference type="NCBI Taxonomy" id="50390"/>
    <lineage>
        <taxon>Eukaryota</taxon>
        <taxon>Metazoa</taxon>
        <taxon>Ecdysozoa</taxon>
        <taxon>Arthropoda</taxon>
        <taxon>Hexapoda</taxon>
        <taxon>Insecta</taxon>
        <taxon>Pterygota</taxon>
        <taxon>Neoptera</taxon>
        <taxon>Endopterygota</taxon>
        <taxon>Coleoptera</taxon>
        <taxon>Polyphaga</taxon>
        <taxon>Cucujiformia</taxon>
        <taxon>Chrysomeloidea</taxon>
        <taxon>Chrysomelidae</taxon>
        <taxon>Galerucinae</taxon>
        <taxon>Diabroticina</taxon>
        <taxon>Diabroticites</taxon>
        <taxon>Diabrotica</taxon>
    </lineage>
</organism>
<evidence type="ECO:0000313" key="17">
    <source>
        <dbReference type="RefSeq" id="XP_028142705.1"/>
    </source>
</evidence>
<keyword evidence="3" id="KW-0808">Transferase</keyword>
<dbReference type="GO" id="GO:0004674">
    <property type="term" value="F:protein serine/threonine kinase activity"/>
    <property type="evidence" value="ECO:0007669"/>
    <property type="project" value="UniProtKB-KW"/>
</dbReference>
<dbReference type="PANTHER" id="PTHR11042:SF183">
    <property type="entry name" value="MEMBRANE-ASSOCIATED TYROSINE- AND THREONINE-SPECIFIC CDC2-INHIBITORY KINASE"/>
    <property type="match status" value="1"/>
</dbReference>
<dbReference type="Gene3D" id="1.10.510.10">
    <property type="entry name" value="Transferase(Phosphotransferase) domain 1"/>
    <property type="match status" value="1"/>
</dbReference>
<feature type="region of interest" description="Disordered" evidence="15">
    <location>
        <begin position="439"/>
        <end position="462"/>
    </location>
</feature>
<keyword evidence="9" id="KW-0131">Cell cycle</keyword>
<evidence type="ECO:0000256" key="6">
    <source>
        <dbReference type="ARBA" id="ARBA00022777"/>
    </source>
</evidence>
<comment type="catalytic activity">
    <reaction evidence="11">
        <text>L-threonyl-[protein] + ATP = O-phospho-L-threonyl-[protein] + ADP + H(+)</text>
        <dbReference type="Rhea" id="RHEA:46608"/>
        <dbReference type="Rhea" id="RHEA-COMP:11060"/>
        <dbReference type="Rhea" id="RHEA-COMP:11605"/>
        <dbReference type="ChEBI" id="CHEBI:15378"/>
        <dbReference type="ChEBI" id="CHEBI:30013"/>
        <dbReference type="ChEBI" id="CHEBI:30616"/>
        <dbReference type="ChEBI" id="CHEBI:61977"/>
        <dbReference type="ChEBI" id="CHEBI:456216"/>
        <dbReference type="EC" id="2.7.11.1"/>
    </reaction>
</comment>
<evidence type="ECO:0000256" key="5">
    <source>
        <dbReference type="ARBA" id="ARBA00022741"/>
    </source>
</evidence>
<dbReference type="PROSITE" id="PS50011">
    <property type="entry name" value="PROTEIN_KINASE_DOM"/>
    <property type="match status" value="1"/>
</dbReference>
<dbReference type="AlphaFoldDB" id="A0A6P7GF73"/>
<evidence type="ECO:0000259" key="16">
    <source>
        <dbReference type="PROSITE" id="PS50011"/>
    </source>
</evidence>
<evidence type="ECO:0000256" key="4">
    <source>
        <dbReference type="ARBA" id="ARBA00022723"/>
    </source>
</evidence>
<accession>A0A6P7GF73</accession>
<comment type="similarity">
    <text evidence="10">Belongs to the protein kinase superfamily. Ser/Thr protein kinase family. GCN2 subfamily.</text>
</comment>
<dbReference type="InterPro" id="IPR017441">
    <property type="entry name" value="Protein_kinase_ATP_BS"/>
</dbReference>
<evidence type="ECO:0000256" key="12">
    <source>
        <dbReference type="ARBA" id="ARBA00048679"/>
    </source>
</evidence>
<keyword evidence="6" id="KW-0418">Kinase</keyword>
<evidence type="ECO:0000256" key="11">
    <source>
        <dbReference type="ARBA" id="ARBA00047899"/>
    </source>
</evidence>
<dbReference type="GO" id="GO:0110031">
    <property type="term" value="P:negative regulation of G2/MI transition of meiotic cell cycle"/>
    <property type="evidence" value="ECO:0007669"/>
    <property type="project" value="TreeGrafter"/>
</dbReference>
<feature type="binding site" evidence="13">
    <location>
        <position position="195"/>
    </location>
    <ligand>
        <name>ATP</name>
        <dbReference type="ChEBI" id="CHEBI:30616"/>
    </ligand>
</feature>
<keyword evidence="8" id="KW-0460">Magnesium</keyword>
<feature type="region of interest" description="Disordered" evidence="15">
    <location>
        <begin position="25"/>
        <end position="84"/>
    </location>
</feature>
<name>A0A6P7GF73_DIAVI</name>
<dbReference type="EC" id="2.7.11.1" evidence="1"/>
<evidence type="ECO:0000256" key="7">
    <source>
        <dbReference type="ARBA" id="ARBA00022840"/>
    </source>
</evidence>
<sequence>MQQKYYRSHSTLALQPKNSLKELCLDTDSSNSCRPSTSGIQSKNRPKKPFPDTDSSNSDSSFSLHDSSSDEVIDSEDDQSDSLNIQNTSFTSILETPENAAIKSTNKKPRKLAINSRAQVVTKDLFGSCIRISDSENIEANMHTIDVDLDIHYNPLLEPSYYQQIYTSPVKVGEGSFGQVFKARNRFTNIKYAIKEFRRGISTKIKYAEISNNEKVGIHPNCVKFYMAWEQCAEVYMVLEACQMSLSDFVKKYTIKENTLWDCLLDICKALNYLHGKSLIHRDVKASNIMLYGTSFKLADFGTLVDLNTPPDSTDISPNLLAKLKPSRDILELGLAFSRLVSGVSWSSPITDAALDTSPKSNHSAELKQYAASFQTVIKRMIAVDYLLPPTAAEVLEFDELKDAIERWNKNLRTVYTTENLADLEEKFFVSAERWAQDDTASNPQRDASQLLNLPHCSRTLK</sequence>
<evidence type="ECO:0000256" key="15">
    <source>
        <dbReference type="SAM" id="MobiDB-lite"/>
    </source>
</evidence>
<comment type="catalytic activity">
    <reaction evidence="12">
        <text>L-seryl-[protein] + ATP = O-phospho-L-seryl-[protein] + ADP + H(+)</text>
        <dbReference type="Rhea" id="RHEA:17989"/>
        <dbReference type="Rhea" id="RHEA-COMP:9863"/>
        <dbReference type="Rhea" id="RHEA-COMP:11604"/>
        <dbReference type="ChEBI" id="CHEBI:15378"/>
        <dbReference type="ChEBI" id="CHEBI:29999"/>
        <dbReference type="ChEBI" id="CHEBI:30616"/>
        <dbReference type="ChEBI" id="CHEBI:83421"/>
        <dbReference type="ChEBI" id="CHEBI:456216"/>
        <dbReference type="EC" id="2.7.11.1"/>
    </reaction>
</comment>
<dbReference type="InterPro" id="IPR008271">
    <property type="entry name" value="Ser/Thr_kinase_AS"/>
</dbReference>
<evidence type="ECO:0000256" key="10">
    <source>
        <dbReference type="ARBA" id="ARBA00037982"/>
    </source>
</evidence>
<evidence type="ECO:0000256" key="8">
    <source>
        <dbReference type="ARBA" id="ARBA00022842"/>
    </source>
</evidence>
<keyword evidence="7 13" id="KW-0067">ATP-binding</keyword>
<dbReference type="PROSITE" id="PS00107">
    <property type="entry name" value="PROTEIN_KINASE_ATP"/>
    <property type="match status" value="1"/>
</dbReference>
<dbReference type="PROSITE" id="PS00108">
    <property type="entry name" value="PROTEIN_KINASE_ST"/>
    <property type="match status" value="1"/>
</dbReference>
<keyword evidence="5 13" id="KW-0547">Nucleotide-binding</keyword>
<feature type="compositionally biased region" description="Low complexity" evidence="15">
    <location>
        <begin position="52"/>
        <end position="66"/>
    </location>
</feature>
<dbReference type="InParanoid" id="A0A6P7GF73"/>
<dbReference type="Pfam" id="PF00069">
    <property type="entry name" value="Pkinase"/>
    <property type="match status" value="1"/>
</dbReference>
<keyword evidence="2 14" id="KW-0723">Serine/threonine-protein kinase</keyword>
<evidence type="ECO:0000256" key="2">
    <source>
        <dbReference type="ARBA" id="ARBA00022527"/>
    </source>
</evidence>
<dbReference type="Gene3D" id="3.30.200.20">
    <property type="entry name" value="Phosphorylase Kinase, domain 1"/>
    <property type="match status" value="1"/>
</dbReference>
<reference evidence="17" key="1">
    <citation type="submission" date="2025-08" db="UniProtKB">
        <authorList>
            <consortium name="RefSeq"/>
        </authorList>
    </citation>
    <scope>IDENTIFICATION</scope>
    <source>
        <tissue evidence="17">Whole insect</tissue>
    </source>
</reference>
<dbReference type="GO" id="GO:0046872">
    <property type="term" value="F:metal ion binding"/>
    <property type="evidence" value="ECO:0007669"/>
    <property type="project" value="UniProtKB-KW"/>
</dbReference>
<dbReference type="GO" id="GO:0005524">
    <property type="term" value="F:ATP binding"/>
    <property type="evidence" value="ECO:0007669"/>
    <property type="project" value="UniProtKB-UniRule"/>
</dbReference>
<dbReference type="OrthoDB" id="5337378at2759"/>
<dbReference type="FunCoup" id="A0A6P7GF73">
    <property type="interactions" value="301"/>
</dbReference>
<feature type="compositionally biased region" description="Polar residues" evidence="15">
    <location>
        <begin position="27"/>
        <end position="43"/>
    </location>
</feature>
<evidence type="ECO:0000256" key="13">
    <source>
        <dbReference type="PROSITE-ProRule" id="PRU10141"/>
    </source>
</evidence>
<evidence type="ECO:0000256" key="14">
    <source>
        <dbReference type="RuleBase" id="RU000304"/>
    </source>
</evidence>
<dbReference type="InterPro" id="IPR000719">
    <property type="entry name" value="Prot_kinase_dom"/>
</dbReference>
<feature type="compositionally biased region" description="Polar residues" evidence="15">
    <location>
        <begin position="439"/>
        <end position="452"/>
    </location>
</feature>
<dbReference type="GO" id="GO:0005737">
    <property type="term" value="C:cytoplasm"/>
    <property type="evidence" value="ECO:0007669"/>
    <property type="project" value="TreeGrafter"/>
</dbReference>
<dbReference type="SMART" id="SM00220">
    <property type="entry name" value="S_TKc"/>
    <property type="match status" value="1"/>
</dbReference>
<dbReference type="GO" id="GO:0005634">
    <property type="term" value="C:nucleus"/>
    <property type="evidence" value="ECO:0007669"/>
    <property type="project" value="TreeGrafter"/>
</dbReference>